<evidence type="ECO:0000313" key="3">
    <source>
        <dbReference type="Proteomes" id="UP000050525"/>
    </source>
</evidence>
<keyword evidence="3" id="KW-1185">Reference proteome</keyword>
<feature type="region of interest" description="Disordered" evidence="1">
    <location>
        <begin position="73"/>
        <end position="113"/>
    </location>
</feature>
<reference evidence="2 3" key="1">
    <citation type="journal article" date="2012" name="Genome Biol.">
        <title>Sequencing three crocodilian genomes to illuminate the evolution of archosaurs and amniotes.</title>
        <authorList>
            <person name="St John J.A."/>
            <person name="Braun E.L."/>
            <person name="Isberg S.R."/>
            <person name="Miles L.G."/>
            <person name="Chong A.Y."/>
            <person name="Gongora J."/>
            <person name="Dalzell P."/>
            <person name="Moran C."/>
            <person name="Bed'hom B."/>
            <person name="Abzhanov A."/>
            <person name="Burgess S.C."/>
            <person name="Cooksey A.M."/>
            <person name="Castoe T.A."/>
            <person name="Crawford N.G."/>
            <person name="Densmore L.D."/>
            <person name="Drew J.C."/>
            <person name="Edwards S.V."/>
            <person name="Faircloth B.C."/>
            <person name="Fujita M.K."/>
            <person name="Greenwold M.J."/>
            <person name="Hoffmann F.G."/>
            <person name="Howard J.M."/>
            <person name="Iguchi T."/>
            <person name="Janes D.E."/>
            <person name="Khan S.Y."/>
            <person name="Kohno S."/>
            <person name="de Koning A.J."/>
            <person name="Lance S.L."/>
            <person name="McCarthy F.M."/>
            <person name="McCormack J.E."/>
            <person name="Merchant M.E."/>
            <person name="Peterson D.G."/>
            <person name="Pollock D.D."/>
            <person name="Pourmand N."/>
            <person name="Raney B.J."/>
            <person name="Roessler K.A."/>
            <person name="Sanford J.R."/>
            <person name="Sawyer R.H."/>
            <person name="Schmidt C.J."/>
            <person name="Triplett E.W."/>
            <person name="Tuberville T.D."/>
            <person name="Venegas-Anaya M."/>
            <person name="Howard J.T."/>
            <person name="Jarvis E.D."/>
            <person name="Guillette L.J.Jr."/>
            <person name="Glenn T.C."/>
            <person name="Green R.E."/>
            <person name="Ray D.A."/>
        </authorList>
    </citation>
    <scope>NUCLEOTIDE SEQUENCE [LARGE SCALE GENOMIC DNA]</scope>
    <source>
        <strain evidence="2">KSC_2009_1</strain>
    </source>
</reference>
<dbReference type="EMBL" id="AKHW03006295">
    <property type="protein sequence ID" value="KYO21213.1"/>
    <property type="molecule type" value="Genomic_DNA"/>
</dbReference>
<evidence type="ECO:0000313" key="2">
    <source>
        <dbReference type="EMBL" id="KYO21213.1"/>
    </source>
</evidence>
<sequence length="113" mass="13230">MAIDIIRDTWNDIMQQCFDGVWKNIWPAVVNDFRGFAADKFISDARHEIVEMAKSVGFEQVIEENVAELLSSHREELSNEDLLELDREHYEEEEPMEENERPSPTSSHNERHG</sequence>
<comment type="caution">
    <text evidence="2">The sequence shown here is derived from an EMBL/GenBank/DDBJ whole genome shotgun (WGS) entry which is preliminary data.</text>
</comment>
<evidence type="ECO:0000256" key="1">
    <source>
        <dbReference type="SAM" id="MobiDB-lite"/>
    </source>
</evidence>
<gene>
    <name evidence="2" type="ORF">Y1Q_0001482</name>
</gene>
<protein>
    <submittedName>
        <fullName evidence="2">Uncharacterized protein</fullName>
    </submittedName>
</protein>
<dbReference type="Proteomes" id="UP000050525">
    <property type="component" value="Unassembled WGS sequence"/>
</dbReference>
<proteinExistence type="predicted"/>
<name>A0A151M9M0_ALLMI</name>
<dbReference type="AlphaFoldDB" id="A0A151M9M0"/>
<accession>A0A151M9M0</accession>
<organism evidence="2 3">
    <name type="scientific">Alligator mississippiensis</name>
    <name type="common">American alligator</name>
    <dbReference type="NCBI Taxonomy" id="8496"/>
    <lineage>
        <taxon>Eukaryota</taxon>
        <taxon>Metazoa</taxon>
        <taxon>Chordata</taxon>
        <taxon>Craniata</taxon>
        <taxon>Vertebrata</taxon>
        <taxon>Euteleostomi</taxon>
        <taxon>Archelosauria</taxon>
        <taxon>Archosauria</taxon>
        <taxon>Crocodylia</taxon>
        <taxon>Alligatoridae</taxon>
        <taxon>Alligatorinae</taxon>
        <taxon>Alligator</taxon>
    </lineage>
</organism>